<dbReference type="Proteomes" id="UP000002033">
    <property type="component" value="Chromosome"/>
</dbReference>
<dbReference type="EMBL" id="CP002083">
    <property type="protein sequence ID" value="ADJ24824.1"/>
    <property type="molecule type" value="Genomic_DNA"/>
</dbReference>
<dbReference type="AlphaFoldDB" id="D8JVH0"/>
<organism evidence="2 3">
    <name type="scientific">Hyphomicrobium denitrificans (strain ATCC 51888 / DSM 1869 / NCIMB 11706 / TK 0415)</name>
    <dbReference type="NCBI Taxonomy" id="582899"/>
    <lineage>
        <taxon>Bacteria</taxon>
        <taxon>Pseudomonadati</taxon>
        <taxon>Pseudomonadota</taxon>
        <taxon>Alphaproteobacteria</taxon>
        <taxon>Hyphomicrobiales</taxon>
        <taxon>Hyphomicrobiaceae</taxon>
        <taxon>Hyphomicrobium</taxon>
    </lineage>
</organism>
<protein>
    <submittedName>
        <fullName evidence="2">Uncharacterized protein</fullName>
    </submittedName>
</protein>
<dbReference type="HOGENOM" id="CLU_1989586_0_0_5"/>
<proteinExistence type="predicted"/>
<name>D8JVH0_HYPDA</name>
<feature type="compositionally biased region" description="Basic and acidic residues" evidence="1">
    <location>
        <begin position="13"/>
        <end position="23"/>
    </location>
</feature>
<dbReference type="STRING" id="582899.Hden_3029"/>
<reference evidence="3" key="1">
    <citation type="journal article" date="2011" name="J. Bacteriol.">
        <title>Genome sequences of eight morphologically diverse alphaproteobacteria.</title>
        <authorList>
            <consortium name="US DOE Joint Genome Institute"/>
            <person name="Brown P.J."/>
            <person name="Kysela D.T."/>
            <person name="Buechlein A."/>
            <person name="Hemmerich C."/>
            <person name="Brun Y.V."/>
        </authorList>
    </citation>
    <scope>NUCLEOTIDE SEQUENCE [LARGE SCALE GENOMIC DNA]</scope>
    <source>
        <strain evidence="3">ATCC 51888 / DSM 1869 / NCIB 11706 / TK 0415</strain>
    </source>
</reference>
<evidence type="ECO:0000256" key="1">
    <source>
        <dbReference type="SAM" id="MobiDB-lite"/>
    </source>
</evidence>
<evidence type="ECO:0000313" key="3">
    <source>
        <dbReference type="Proteomes" id="UP000002033"/>
    </source>
</evidence>
<accession>D8JVH0</accession>
<dbReference type="RefSeq" id="WP_013216983.1">
    <property type="nucleotide sequence ID" value="NC_014313.1"/>
</dbReference>
<keyword evidence="3" id="KW-1185">Reference proteome</keyword>
<gene>
    <name evidence="2" type="ordered locus">Hden_3029</name>
</gene>
<sequence precursor="true">MTSRDTSADAFEDFMRDPRRGDDDYNGGVARRDCPHPPSTSAAELWLQEWDAAAEKAAWVLRQNEAGHLRQYSVARELLLDIGRFLRGLRGSKAIAPQRNLHRDLEGRLQNLLNVMPQVPETREP</sequence>
<dbReference type="KEGG" id="hdn:Hden_3029"/>
<feature type="region of interest" description="Disordered" evidence="1">
    <location>
        <begin position="1"/>
        <end position="38"/>
    </location>
</feature>
<evidence type="ECO:0000313" key="2">
    <source>
        <dbReference type="EMBL" id="ADJ24824.1"/>
    </source>
</evidence>